<feature type="compositionally biased region" description="Polar residues" evidence="1">
    <location>
        <begin position="155"/>
        <end position="167"/>
    </location>
</feature>
<accession>Q859A4</accession>
<reference evidence="2 3" key="1">
    <citation type="journal article" date="2003" name="J. Bacteriol.">
        <title>Integration site for Streptomyces phage phiBT1 and development of site-specific integrating vectors.</title>
        <authorList>
            <person name="Gregory M.A."/>
            <person name="Till R."/>
            <person name="Smith M.C."/>
        </authorList>
    </citation>
    <scope>NUCLEOTIDE SEQUENCE</scope>
</reference>
<organism evidence="2 3">
    <name type="scientific">Lomovskayavirus BT1</name>
    <dbReference type="NCBI Taxonomy" id="225588"/>
    <lineage>
        <taxon>Viruses</taxon>
        <taxon>Duplodnaviria</taxon>
        <taxon>Heunggongvirae</taxon>
        <taxon>Uroviricota</taxon>
        <taxon>Caudoviricetes</taxon>
        <taxon>Colingsworthviridae</taxon>
        <taxon>Lomovskayavirus</taxon>
    </lineage>
</organism>
<keyword evidence="3" id="KW-1185">Reference proteome</keyword>
<dbReference type="GeneID" id="1258863"/>
<dbReference type="EMBL" id="AJ550940">
    <property type="protein sequence ID" value="CAD80121.1"/>
    <property type="molecule type" value="Genomic_DNA"/>
</dbReference>
<gene>
    <name evidence="2" type="primary">c</name>
</gene>
<sequence length="558" mass="60625">MNVVSVDSGRVHIAHPGHAHPFPKYSTPAMRLMKFRFTDAPVTCHNCMMLEKLKGSNEETQPTHVSRLDTGTATPVQSATQNDNEGRGGKMNVVSVRGGKVHTMMPGTEEHPYPLCRGGGMNNTLTKFTTTNAPIDCKTCVTYAERRAAKAAQSDAPSETQGETMPSNTAKKTAAKKTAAPADATNAPDVDTLISEVHVTIDQLKAIDPTSEGAHSAATELKQEAEAKILALPQGKRTSLRKDVSDAFKAATTKPESAAEVVPAQRRVIEADDPREYEGVPKLIKDGVKLFSEGLDLGVKLGNVGEKLARIILDMRLAIPNPDANNLPDLTSIRKTTKNGAGAIYDDVRKSIADDDVERLSAHASMVRASQNKASDVLVDWLHSFDTTEREQSVQVAKDLFPGVEKFLKDEEPVSEAVYALYASHDVELPRYGRTELARIDRRVKKLDAAVKELEGLKETPDAPASKVEELEGTVKELKAEIPAEFLEPVKEKTEAEKAKEAMDALKAAVEKAGKRAKAVKTAAQKRKVKADAYALIRAFADEFELDLSALVQTDDEE</sequence>
<dbReference type="Proteomes" id="UP000001251">
    <property type="component" value="Segment"/>
</dbReference>
<evidence type="ECO:0000313" key="2">
    <source>
        <dbReference type="EMBL" id="CAD80121.1"/>
    </source>
</evidence>
<evidence type="ECO:0000313" key="3">
    <source>
        <dbReference type="Proteomes" id="UP000001251"/>
    </source>
</evidence>
<dbReference type="KEGG" id="vg:1258863"/>
<name>Q859A4_9CAUD</name>
<dbReference type="Pfam" id="PF25746">
    <property type="entry name" value="Phage_Repressor_c"/>
    <property type="match status" value="1"/>
</dbReference>
<feature type="region of interest" description="Disordered" evidence="1">
    <location>
        <begin position="55"/>
        <end position="91"/>
    </location>
</feature>
<evidence type="ECO:0000256" key="1">
    <source>
        <dbReference type="SAM" id="MobiDB-lite"/>
    </source>
</evidence>
<feature type="compositionally biased region" description="Polar residues" evidence="1">
    <location>
        <begin position="58"/>
        <end position="83"/>
    </location>
</feature>
<proteinExistence type="predicted"/>
<feature type="compositionally biased region" description="Low complexity" evidence="1">
    <location>
        <begin position="168"/>
        <end position="187"/>
    </location>
</feature>
<dbReference type="InterPro" id="IPR058005">
    <property type="entry name" value="Repressor_C"/>
</dbReference>
<dbReference type="RefSeq" id="NP_813713.1">
    <property type="nucleotide sequence ID" value="NC_004664.2"/>
</dbReference>
<protein>
    <submittedName>
        <fullName evidence="2">Repressor protein</fullName>
    </submittedName>
</protein>
<feature type="region of interest" description="Disordered" evidence="1">
    <location>
        <begin position="151"/>
        <end position="187"/>
    </location>
</feature>